<dbReference type="Gene3D" id="3.30.160.60">
    <property type="entry name" value="Classic Zinc Finger"/>
    <property type="match status" value="1"/>
</dbReference>
<feature type="compositionally biased region" description="Low complexity" evidence="9">
    <location>
        <begin position="72"/>
        <end position="90"/>
    </location>
</feature>
<proteinExistence type="predicted"/>
<dbReference type="PANTHER" id="PTHR45801:SF110">
    <property type="entry name" value="TRANSCRIPTIONAL REGULATOR SUPERMAN"/>
    <property type="match status" value="1"/>
</dbReference>
<dbReference type="EMBL" id="KK915662">
    <property type="protein sequence ID" value="KDP21334.1"/>
    <property type="molecule type" value="Genomic_DNA"/>
</dbReference>
<evidence type="ECO:0000313" key="12">
    <source>
        <dbReference type="Proteomes" id="UP000027138"/>
    </source>
</evidence>
<sequence>MERTCLGSEDDNSSSSGFLWPQRNYTCSFCKRQFNSAQALGGHMNVHRRDRAMLIQLPSWVFDCPNPNPNFPSSASLSSSTATSSPSHNNDNNNKKMLPYPYYYNNSSPFGTTSFTLPSNNQQKKSNLEFPQSEDLAKKRMKKSMRAAVVEVEEFNKSNLSRKYERIEVLKNNEVISLELEIGCKDPKEVLDLELRLGCF</sequence>
<dbReference type="PANTHER" id="PTHR45801">
    <property type="entry name" value="OS07G0101800 PROTEIN"/>
    <property type="match status" value="1"/>
</dbReference>
<dbReference type="InterPro" id="IPR052426">
    <property type="entry name" value="Plant_dev_regulator"/>
</dbReference>
<dbReference type="STRING" id="180498.A0A067JP76"/>
<protein>
    <recommendedName>
        <fullName evidence="10">C2H2-type domain-containing protein</fullName>
    </recommendedName>
</protein>
<dbReference type="SUPFAM" id="SSF57667">
    <property type="entry name" value="beta-beta-alpha zinc fingers"/>
    <property type="match status" value="1"/>
</dbReference>
<evidence type="ECO:0000259" key="10">
    <source>
        <dbReference type="PROSITE" id="PS50157"/>
    </source>
</evidence>
<evidence type="ECO:0000256" key="6">
    <source>
        <dbReference type="ARBA" id="ARBA00023163"/>
    </source>
</evidence>
<evidence type="ECO:0000256" key="3">
    <source>
        <dbReference type="ARBA" id="ARBA00022771"/>
    </source>
</evidence>
<dbReference type="OrthoDB" id="1708403at2759"/>
<accession>A0A067JP76</accession>
<evidence type="ECO:0000256" key="4">
    <source>
        <dbReference type="ARBA" id="ARBA00022833"/>
    </source>
</evidence>
<gene>
    <name evidence="11" type="ORF">JCGZ_21805</name>
</gene>
<keyword evidence="7" id="KW-0539">Nucleus</keyword>
<evidence type="ECO:0000256" key="9">
    <source>
        <dbReference type="SAM" id="MobiDB-lite"/>
    </source>
</evidence>
<feature type="region of interest" description="Disordered" evidence="9">
    <location>
        <begin position="72"/>
        <end position="98"/>
    </location>
</feature>
<dbReference type="Proteomes" id="UP000027138">
    <property type="component" value="Unassembled WGS sequence"/>
</dbReference>
<feature type="domain" description="C2H2-type" evidence="10">
    <location>
        <begin position="25"/>
        <end position="52"/>
    </location>
</feature>
<dbReference type="GO" id="GO:0005634">
    <property type="term" value="C:nucleus"/>
    <property type="evidence" value="ECO:0007669"/>
    <property type="project" value="UniProtKB-SubCell"/>
</dbReference>
<dbReference type="AlphaFoldDB" id="A0A067JP76"/>
<keyword evidence="12" id="KW-1185">Reference proteome</keyword>
<reference evidence="11 12" key="1">
    <citation type="journal article" date="2014" name="PLoS ONE">
        <title>Global Analysis of Gene Expression Profiles in Physic Nut (Jatropha curcas L.) Seedlings Exposed to Salt Stress.</title>
        <authorList>
            <person name="Zhang L."/>
            <person name="Zhang C."/>
            <person name="Wu P."/>
            <person name="Chen Y."/>
            <person name="Li M."/>
            <person name="Jiang H."/>
            <person name="Wu G."/>
        </authorList>
    </citation>
    <scope>NUCLEOTIDE SEQUENCE [LARGE SCALE GENOMIC DNA]</scope>
    <source>
        <strain evidence="12">cv. GZQX0401</strain>
        <tissue evidence="11">Young leaves</tissue>
    </source>
</reference>
<keyword evidence="3 8" id="KW-0863">Zinc-finger</keyword>
<evidence type="ECO:0000256" key="7">
    <source>
        <dbReference type="ARBA" id="ARBA00023242"/>
    </source>
</evidence>
<dbReference type="GO" id="GO:0008270">
    <property type="term" value="F:zinc ion binding"/>
    <property type="evidence" value="ECO:0007669"/>
    <property type="project" value="UniProtKB-KW"/>
</dbReference>
<organism evidence="11 12">
    <name type="scientific">Jatropha curcas</name>
    <name type="common">Barbados nut</name>
    <dbReference type="NCBI Taxonomy" id="180498"/>
    <lineage>
        <taxon>Eukaryota</taxon>
        <taxon>Viridiplantae</taxon>
        <taxon>Streptophyta</taxon>
        <taxon>Embryophyta</taxon>
        <taxon>Tracheophyta</taxon>
        <taxon>Spermatophyta</taxon>
        <taxon>Magnoliopsida</taxon>
        <taxon>eudicotyledons</taxon>
        <taxon>Gunneridae</taxon>
        <taxon>Pentapetalae</taxon>
        <taxon>rosids</taxon>
        <taxon>fabids</taxon>
        <taxon>Malpighiales</taxon>
        <taxon>Euphorbiaceae</taxon>
        <taxon>Crotonoideae</taxon>
        <taxon>Jatropheae</taxon>
        <taxon>Jatropha</taxon>
    </lineage>
</organism>
<evidence type="ECO:0000256" key="2">
    <source>
        <dbReference type="ARBA" id="ARBA00022723"/>
    </source>
</evidence>
<keyword evidence="5" id="KW-0805">Transcription regulation</keyword>
<evidence type="ECO:0000313" key="11">
    <source>
        <dbReference type="EMBL" id="KDP21334.1"/>
    </source>
</evidence>
<keyword evidence="2" id="KW-0479">Metal-binding</keyword>
<name>A0A067JP76_JATCU</name>
<dbReference type="InterPro" id="IPR013087">
    <property type="entry name" value="Znf_C2H2_type"/>
</dbReference>
<comment type="subcellular location">
    <subcellularLocation>
        <location evidence="1">Nucleus</location>
    </subcellularLocation>
</comment>
<dbReference type="SMART" id="SM00355">
    <property type="entry name" value="ZnF_C2H2"/>
    <property type="match status" value="1"/>
</dbReference>
<evidence type="ECO:0000256" key="8">
    <source>
        <dbReference type="PROSITE-ProRule" id="PRU00042"/>
    </source>
</evidence>
<keyword evidence="6" id="KW-0804">Transcription</keyword>
<dbReference type="PROSITE" id="PS00028">
    <property type="entry name" value="ZINC_FINGER_C2H2_1"/>
    <property type="match status" value="1"/>
</dbReference>
<dbReference type="InterPro" id="IPR036236">
    <property type="entry name" value="Znf_C2H2_sf"/>
</dbReference>
<dbReference type="PROSITE" id="PS50157">
    <property type="entry name" value="ZINC_FINGER_C2H2_2"/>
    <property type="match status" value="1"/>
</dbReference>
<dbReference type="Pfam" id="PF13912">
    <property type="entry name" value="zf-C2H2_6"/>
    <property type="match status" value="1"/>
</dbReference>
<keyword evidence="4" id="KW-0862">Zinc</keyword>
<evidence type="ECO:0000256" key="5">
    <source>
        <dbReference type="ARBA" id="ARBA00023015"/>
    </source>
</evidence>
<evidence type="ECO:0000256" key="1">
    <source>
        <dbReference type="ARBA" id="ARBA00004123"/>
    </source>
</evidence>